<sequence>MPPIIHHISGDEAQPKSADIVVIGGAFVSASAPVSWRGGAYS</sequence>
<evidence type="ECO:0000313" key="2">
    <source>
        <dbReference type="Proteomes" id="UP000199184"/>
    </source>
</evidence>
<dbReference type="EMBL" id="FMAI01000016">
    <property type="protein sequence ID" value="SCB51819.1"/>
    <property type="molecule type" value="Genomic_DNA"/>
</dbReference>
<dbReference type="Proteomes" id="UP000199184">
    <property type="component" value="Unassembled WGS sequence"/>
</dbReference>
<dbReference type="AlphaFoldDB" id="A0A1C3XHZ3"/>
<keyword evidence="2" id="KW-1185">Reference proteome</keyword>
<name>A0A1C3XHZ3_9BRAD</name>
<reference evidence="2" key="1">
    <citation type="submission" date="2016-08" db="EMBL/GenBank/DDBJ databases">
        <authorList>
            <person name="Varghese N."/>
            <person name="Submissions Spin"/>
        </authorList>
    </citation>
    <scope>NUCLEOTIDE SEQUENCE [LARGE SCALE GENOMIC DNA]</scope>
    <source>
        <strain evidence="2">ERR11</strain>
    </source>
</reference>
<organism evidence="1 2">
    <name type="scientific">Bradyrhizobium shewense</name>
    <dbReference type="NCBI Taxonomy" id="1761772"/>
    <lineage>
        <taxon>Bacteria</taxon>
        <taxon>Pseudomonadati</taxon>
        <taxon>Pseudomonadota</taxon>
        <taxon>Alphaproteobacteria</taxon>
        <taxon>Hyphomicrobiales</taxon>
        <taxon>Nitrobacteraceae</taxon>
        <taxon>Bradyrhizobium</taxon>
    </lineage>
</organism>
<proteinExistence type="predicted"/>
<evidence type="ECO:0000313" key="1">
    <source>
        <dbReference type="EMBL" id="SCB51819.1"/>
    </source>
</evidence>
<accession>A0A1C3XHZ3</accession>
<gene>
    <name evidence="1" type="ORF">GA0061098_101671</name>
</gene>
<protein>
    <submittedName>
        <fullName evidence="1">Uncharacterized protein</fullName>
    </submittedName>
</protein>